<keyword evidence="3" id="KW-1185">Reference proteome</keyword>
<keyword evidence="2" id="KW-0378">Hydrolase</keyword>
<dbReference type="InterPro" id="IPR001650">
    <property type="entry name" value="Helicase_C-like"/>
</dbReference>
<dbReference type="EMBL" id="JAQQKY010000002">
    <property type="protein sequence ID" value="MDC7690374.1"/>
    <property type="molecule type" value="Genomic_DNA"/>
</dbReference>
<evidence type="ECO:0000259" key="1">
    <source>
        <dbReference type="Pfam" id="PF00271"/>
    </source>
</evidence>
<accession>A0ABT5I2Q1</accession>
<evidence type="ECO:0000313" key="3">
    <source>
        <dbReference type="Proteomes" id="UP001221566"/>
    </source>
</evidence>
<comment type="caution">
    <text evidence="2">The sequence shown here is derived from an EMBL/GenBank/DDBJ whole genome shotgun (WGS) entry which is preliminary data.</text>
</comment>
<dbReference type="PANTHER" id="PTHR47396">
    <property type="entry name" value="TYPE I RESTRICTION ENZYME ECOKI R PROTEIN"/>
    <property type="match status" value="1"/>
</dbReference>
<dbReference type="PANTHER" id="PTHR47396:SF1">
    <property type="entry name" value="ATP-DEPENDENT HELICASE IRC3-RELATED"/>
    <property type="match status" value="1"/>
</dbReference>
<dbReference type="GO" id="GO:0004386">
    <property type="term" value="F:helicase activity"/>
    <property type="evidence" value="ECO:0007669"/>
    <property type="project" value="UniProtKB-KW"/>
</dbReference>
<gene>
    <name evidence="2" type="ORF">PQU93_06185</name>
</gene>
<dbReference type="Pfam" id="PF00271">
    <property type="entry name" value="Helicase_C"/>
    <property type="match status" value="1"/>
</dbReference>
<dbReference type="InterPro" id="IPR027417">
    <property type="entry name" value="P-loop_NTPase"/>
</dbReference>
<name>A0ABT5I2Q1_VOGIN</name>
<dbReference type="Proteomes" id="UP001221566">
    <property type="component" value="Unassembled WGS sequence"/>
</dbReference>
<reference evidence="2 3" key="1">
    <citation type="submission" date="2023-01" db="EMBL/GenBank/DDBJ databases">
        <title>Novel species of the genus Vogesella isolated from rivers.</title>
        <authorList>
            <person name="Lu H."/>
        </authorList>
    </citation>
    <scope>NUCLEOTIDE SEQUENCE [LARGE SCALE GENOMIC DNA]</scope>
    <source>
        <strain evidence="2 3">SH7W</strain>
    </source>
</reference>
<feature type="domain" description="Helicase C-terminal" evidence="1">
    <location>
        <begin position="94"/>
        <end position="189"/>
    </location>
</feature>
<keyword evidence="2" id="KW-0067">ATP-binding</keyword>
<sequence length="244" mass="27054">MSRYQGPEGRIQVDYQYGLQEAVRDGVCRTPRISLIENDHVSITGPDSKIRKFSSLSDLFAEEGSAYSLLIQQEQAIRYMLASACARLAKIRHSNPAAAGLVIAASVGHAKRIAQLLQADGQQVTVVSYHHPDSAVAIQQFRSGTSGWIVSVGMISEGTDIPRLQVCCYLSPIKTELHYRQVLGRVLRRTAATNQEAWLYTFAEPKLVEYANRIAEDLPEVEVVVRDTPPCQKTPLVLLMSDTR</sequence>
<evidence type="ECO:0000313" key="2">
    <source>
        <dbReference type="EMBL" id="MDC7690374.1"/>
    </source>
</evidence>
<protein>
    <submittedName>
        <fullName evidence="2">Helicase-related protein</fullName>
    </submittedName>
</protein>
<dbReference type="InterPro" id="IPR050742">
    <property type="entry name" value="Helicase_Restrict-Modif_Enz"/>
</dbReference>
<dbReference type="Gene3D" id="3.40.50.300">
    <property type="entry name" value="P-loop containing nucleotide triphosphate hydrolases"/>
    <property type="match status" value="1"/>
</dbReference>
<organism evidence="2 3">
    <name type="scientific">Vogesella indigofera</name>
    <name type="common">Pseudomonas indigofera</name>
    <dbReference type="NCBI Taxonomy" id="45465"/>
    <lineage>
        <taxon>Bacteria</taxon>
        <taxon>Pseudomonadati</taxon>
        <taxon>Pseudomonadota</taxon>
        <taxon>Betaproteobacteria</taxon>
        <taxon>Neisseriales</taxon>
        <taxon>Chromobacteriaceae</taxon>
        <taxon>Vogesella</taxon>
    </lineage>
</organism>
<keyword evidence="2" id="KW-0347">Helicase</keyword>
<dbReference type="RefSeq" id="WP_272802680.1">
    <property type="nucleotide sequence ID" value="NZ_JAQQKY010000002.1"/>
</dbReference>
<keyword evidence="2" id="KW-0547">Nucleotide-binding</keyword>
<proteinExistence type="predicted"/>
<dbReference type="SUPFAM" id="SSF52540">
    <property type="entry name" value="P-loop containing nucleoside triphosphate hydrolases"/>
    <property type="match status" value="1"/>
</dbReference>